<feature type="compositionally biased region" description="Basic and acidic residues" evidence="1">
    <location>
        <begin position="188"/>
        <end position="199"/>
    </location>
</feature>
<evidence type="ECO:0000313" key="2">
    <source>
        <dbReference type="EMBL" id="KAJ8096664.1"/>
    </source>
</evidence>
<proteinExistence type="predicted"/>
<dbReference type="GeneID" id="80885413"/>
<dbReference type="RefSeq" id="XP_056040114.1">
    <property type="nucleotide sequence ID" value="XM_056190247.1"/>
</dbReference>
<gene>
    <name evidence="2" type="ORF">POJ06DRAFT_286940</name>
</gene>
<feature type="region of interest" description="Disordered" evidence="1">
    <location>
        <begin position="186"/>
        <end position="208"/>
    </location>
</feature>
<sequence>MEPEESLARYRVIRFENITNTANLTLAKRGNPTYGWRVDYWDIANRCTTKPSGYYNDDNNATSTRPWASTSMRSGRWPATCHTSPPSPPSWGSTPRCRACTCARRRDAVQHPDDAFHLKGSLATLIARLVVKSQLQENIKNNRRLTYTATQHSFSPPMSPPLSPPLPQYAMLATPPVSPLYTASLDGSARHERAQEGQQRHSMKCANSSSIGGVVAQLPEIDSQPLVSELDAAPKPRSNMARKARVLRGPGGPYQSPPDTT</sequence>
<reference evidence="2" key="1">
    <citation type="submission" date="2023-03" db="EMBL/GenBank/DDBJ databases">
        <title>Near-Complete genome sequence of Lipomyces tetrasporous NRRL Y-64009, an oleaginous yeast capable of growing on lignocellulosic hydrolysates.</title>
        <authorList>
            <consortium name="Lawrence Berkeley National Laboratory"/>
            <person name="Jagtap S.S."/>
            <person name="Liu J.-J."/>
            <person name="Walukiewicz H.E."/>
            <person name="Pangilinan J."/>
            <person name="Lipzen A."/>
            <person name="Ahrendt S."/>
            <person name="Koriabine M."/>
            <person name="Cobaugh K."/>
            <person name="Salamov A."/>
            <person name="Yoshinaga Y."/>
            <person name="Ng V."/>
            <person name="Daum C."/>
            <person name="Grigoriev I.V."/>
            <person name="Slininger P.J."/>
            <person name="Dien B.S."/>
            <person name="Jin Y.-S."/>
            <person name="Rao C.V."/>
        </authorList>
    </citation>
    <scope>NUCLEOTIDE SEQUENCE</scope>
    <source>
        <strain evidence="2">NRRL Y-64009</strain>
    </source>
</reference>
<dbReference type="Proteomes" id="UP001217417">
    <property type="component" value="Unassembled WGS sequence"/>
</dbReference>
<evidence type="ECO:0000256" key="1">
    <source>
        <dbReference type="SAM" id="MobiDB-lite"/>
    </source>
</evidence>
<evidence type="ECO:0000313" key="3">
    <source>
        <dbReference type="Proteomes" id="UP001217417"/>
    </source>
</evidence>
<name>A0AAD7QK26_9ASCO</name>
<protein>
    <submittedName>
        <fullName evidence="2">Uncharacterized protein</fullName>
    </submittedName>
</protein>
<dbReference type="AlphaFoldDB" id="A0AAD7QK26"/>
<organism evidence="2 3">
    <name type="scientific">Lipomyces tetrasporus</name>
    <dbReference type="NCBI Taxonomy" id="54092"/>
    <lineage>
        <taxon>Eukaryota</taxon>
        <taxon>Fungi</taxon>
        <taxon>Dikarya</taxon>
        <taxon>Ascomycota</taxon>
        <taxon>Saccharomycotina</taxon>
        <taxon>Lipomycetes</taxon>
        <taxon>Lipomycetales</taxon>
        <taxon>Lipomycetaceae</taxon>
        <taxon>Lipomyces</taxon>
    </lineage>
</organism>
<feature type="region of interest" description="Disordered" evidence="1">
    <location>
        <begin position="226"/>
        <end position="261"/>
    </location>
</feature>
<accession>A0AAD7QK26</accession>
<comment type="caution">
    <text evidence="2">The sequence shown here is derived from an EMBL/GenBank/DDBJ whole genome shotgun (WGS) entry which is preliminary data.</text>
</comment>
<dbReference type="EMBL" id="JARPMG010000013">
    <property type="protein sequence ID" value="KAJ8096664.1"/>
    <property type="molecule type" value="Genomic_DNA"/>
</dbReference>
<keyword evidence="3" id="KW-1185">Reference proteome</keyword>